<evidence type="ECO:0000313" key="3">
    <source>
        <dbReference type="Proteomes" id="UP000721861"/>
    </source>
</evidence>
<dbReference type="SUPFAM" id="SSF51182">
    <property type="entry name" value="RmlC-like cupins"/>
    <property type="match status" value="1"/>
</dbReference>
<evidence type="ECO:0000313" key="2">
    <source>
        <dbReference type="EMBL" id="MBS2212358.1"/>
    </source>
</evidence>
<dbReference type="RefSeq" id="WP_212228965.1">
    <property type="nucleotide sequence ID" value="NZ_JAGUCN010000014.1"/>
</dbReference>
<dbReference type="Pfam" id="PF07883">
    <property type="entry name" value="Cupin_2"/>
    <property type="match status" value="1"/>
</dbReference>
<proteinExistence type="predicted"/>
<keyword evidence="3" id="KW-1185">Reference proteome</keyword>
<dbReference type="InterPro" id="IPR011051">
    <property type="entry name" value="RmlC_Cupin_sf"/>
</dbReference>
<reference evidence="2 3" key="1">
    <citation type="journal article" date="2014" name="Int. J. Syst. Evol. Microbiol.">
        <title>Carboxylicivirga gen. nov. in the family Marinilabiliaceae with two novel species, Carboxylicivirga mesophila sp. nov. and Carboxylicivirga taeanensis sp. nov., and reclassification of Cytophaga fermentans as Saccharicrinis fermentans gen. nov., comb. nov.</title>
        <authorList>
            <person name="Yang S.H."/>
            <person name="Seo H.S."/>
            <person name="Woo J.H."/>
            <person name="Oh H.M."/>
            <person name="Jang H."/>
            <person name="Lee J.H."/>
            <person name="Kim S.J."/>
            <person name="Kwon K.K."/>
        </authorList>
    </citation>
    <scope>NUCLEOTIDE SEQUENCE [LARGE SCALE GENOMIC DNA]</scope>
    <source>
        <strain evidence="2 3">JCM 18290</strain>
    </source>
</reference>
<evidence type="ECO:0000259" key="1">
    <source>
        <dbReference type="Pfam" id="PF07883"/>
    </source>
</evidence>
<feature type="domain" description="Cupin type-2" evidence="1">
    <location>
        <begin position="36"/>
        <end position="88"/>
    </location>
</feature>
<name>A0ABS5KDD7_9BACT</name>
<gene>
    <name evidence="2" type="ORF">KEM09_13160</name>
</gene>
<protein>
    <submittedName>
        <fullName evidence="2">Cupin domain-containing protein</fullName>
    </submittedName>
</protein>
<comment type="caution">
    <text evidence="2">The sequence shown here is derived from an EMBL/GenBank/DDBJ whole genome shotgun (WGS) entry which is preliminary data.</text>
</comment>
<organism evidence="2 3">
    <name type="scientific">Carboxylicivirga mesophila</name>
    <dbReference type="NCBI Taxonomy" id="1166478"/>
    <lineage>
        <taxon>Bacteria</taxon>
        <taxon>Pseudomonadati</taxon>
        <taxon>Bacteroidota</taxon>
        <taxon>Bacteroidia</taxon>
        <taxon>Marinilabiliales</taxon>
        <taxon>Marinilabiliaceae</taxon>
        <taxon>Carboxylicivirga</taxon>
    </lineage>
</organism>
<dbReference type="Gene3D" id="2.60.120.10">
    <property type="entry name" value="Jelly Rolls"/>
    <property type="match status" value="1"/>
</dbReference>
<dbReference type="EMBL" id="JAGUCN010000014">
    <property type="protein sequence ID" value="MBS2212358.1"/>
    <property type="molecule type" value="Genomic_DNA"/>
</dbReference>
<sequence length="112" mass="12770">MIEKIPIIDKHPSAEIPLDGLVSRLIQAGEQQFVFMEFETDTEVALHSHEAQWGVVLDGEMELTIGKQVLFLKKGDTYYINKGELHSAKIKAGYKDLTLFNQKDRYKTQSDT</sequence>
<dbReference type="Proteomes" id="UP000721861">
    <property type="component" value="Unassembled WGS sequence"/>
</dbReference>
<accession>A0ABS5KDD7</accession>
<dbReference type="InterPro" id="IPR013096">
    <property type="entry name" value="Cupin_2"/>
</dbReference>
<dbReference type="InterPro" id="IPR014710">
    <property type="entry name" value="RmlC-like_jellyroll"/>
</dbReference>